<gene>
    <name evidence="2" type="ORF">PVK37_26700</name>
</gene>
<evidence type="ECO:0000313" key="2">
    <source>
        <dbReference type="EMBL" id="WDZ84022.1"/>
    </source>
</evidence>
<protein>
    <submittedName>
        <fullName evidence="2">Uncharacterized protein</fullName>
    </submittedName>
</protein>
<dbReference type="RefSeq" id="WP_275030579.1">
    <property type="nucleotide sequence ID" value="NZ_CP118615.1"/>
</dbReference>
<evidence type="ECO:0000313" key="3">
    <source>
        <dbReference type="Proteomes" id="UP001219605"/>
    </source>
</evidence>
<proteinExistence type="predicted"/>
<feature type="region of interest" description="Disordered" evidence="1">
    <location>
        <begin position="58"/>
        <end position="137"/>
    </location>
</feature>
<sequence length="137" mass="14406">MAPLIYPNDRADAQALARQLLDAAGEERHDEVRTTSDGPIGLAFDVPEDLAREVVDGYDVVDLREEGDVETPGLTRGPEPEPEPEPTSEPESKPAAGAGEESKSADAGADVSEADAEAEGASQPPPKASRSRSSRSR</sequence>
<evidence type="ECO:0000256" key="1">
    <source>
        <dbReference type="SAM" id="MobiDB-lite"/>
    </source>
</evidence>
<name>A0ABY7ZLX9_9ACTN</name>
<keyword evidence="3" id="KW-1185">Reference proteome</keyword>
<reference evidence="2 3" key="1">
    <citation type="submission" date="2023-02" db="EMBL/GenBank/DDBJ databases">
        <authorList>
            <person name="Mo P."/>
        </authorList>
    </citation>
    <scope>NUCLEOTIDE SEQUENCE [LARGE SCALE GENOMIC DNA]</scope>
    <source>
        <strain evidence="2 3">HUAS 3</strain>
    </source>
</reference>
<organism evidence="2 3">
    <name type="scientific">Micromonospora cathayae</name>
    <dbReference type="NCBI Taxonomy" id="3028804"/>
    <lineage>
        <taxon>Bacteria</taxon>
        <taxon>Bacillati</taxon>
        <taxon>Actinomycetota</taxon>
        <taxon>Actinomycetes</taxon>
        <taxon>Micromonosporales</taxon>
        <taxon>Micromonosporaceae</taxon>
        <taxon>Micromonospora</taxon>
    </lineage>
</organism>
<accession>A0ABY7ZLX9</accession>
<dbReference type="EMBL" id="CP118615">
    <property type="protein sequence ID" value="WDZ84022.1"/>
    <property type="molecule type" value="Genomic_DNA"/>
</dbReference>
<dbReference type="Proteomes" id="UP001219605">
    <property type="component" value="Chromosome"/>
</dbReference>